<dbReference type="OrthoDB" id="9811837at2"/>
<proteinExistence type="predicted"/>
<reference evidence="1 2" key="1">
    <citation type="submission" date="2008-04" db="EMBL/GenBank/DDBJ databases">
        <title>Draft genome sequence of Bacteroides coprocola (DSM 17136).</title>
        <authorList>
            <person name="Sudarsanam P."/>
            <person name="Ley R."/>
            <person name="Guruge J."/>
            <person name="Turnbaugh P.J."/>
            <person name="Mahowald M."/>
            <person name="Liep D."/>
            <person name="Gordon J."/>
        </authorList>
    </citation>
    <scope>NUCLEOTIDE SEQUENCE [LARGE SCALE GENOMIC DNA]</scope>
    <source>
        <strain evidence="1 2">DSM 17136</strain>
    </source>
</reference>
<dbReference type="EMBL" id="ABIY02000005">
    <property type="protein sequence ID" value="EDV02885.1"/>
    <property type="molecule type" value="Genomic_DNA"/>
</dbReference>
<dbReference type="HOGENOM" id="CLU_1843322_0_0_10"/>
<sequence>MQDLTLISKRHQRYERGVPVMGMQHCGRALIIKNSDFRELTKGAPVTPTEGFLVRMINTDVRDAMGNYQEMMQPKLMTLVSDTTNKIELKGVALTMMGIKTVDFSDYSITLHLVNRMVAKCVLHMLDRGIDIEYLDIQP</sequence>
<name>B3JDX8_9BACT</name>
<organism evidence="1 2">
    <name type="scientific">Phocaeicola coprocola DSM 17136</name>
    <dbReference type="NCBI Taxonomy" id="470145"/>
    <lineage>
        <taxon>Bacteria</taxon>
        <taxon>Pseudomonadati</taxon>
        <taxon>Bacteroidota</taxon>
        <taxon>Bacteroidia</taxon>
        <taxon>Bacteroidales</taxon>
        <taxon>Bacteroidaceae</taxon>
        <taxon>Phocaeicola</taxon>
    </lineage>
</organism>
<evidence type="ECO:0000313" key="2">
    <source>
        <dbReference type="Proteomes" id="UP000003146"/>
    </source>
</evidence>
<dbReference type="RefSeq" id="WP_007567923.1">
    <property type="nucleotide sequence ID" value="NZ_DS981464.1"/>
</dbReference>
<accession>B3JDX8</accession>
<evidence type="ECO:0000313" key="1">
    <source>
        <dbReference type="EMBL" id="EDV02885.1"/>
    </source>
</evidence>
<reference evidence="1 2" key="2">
    <citation type="submission" date="2008-04" db="EMBL/GenBank/DDBJ databases">
        <authorList>
            <person name="Fulton L."/>
            <person name="Clifton S."/>
            <person name="Fulton B."/>
            <person name="Xu J."/>
            <person name="Minx P."/>
            <person name="Pepin K.H."/>
            <person name="Johnson M."/>
            <person name="Thiruvilangam P."/>
            <person name="Bhonagiri V."/>
            <person name="Nash W.E."/>
            <person name="Mardis E.R."/>
            <person name="Wilson R.K."/>
        </authorList>
    </citation>
    <scope>NUCLEOTIDE SEQUENCE [LARGE SCALE GENOMIC DNA]</scope>
    <source>
        <strain evidence="1 2">DSM 17136</strain>
    </source>
</reference>
<dbReference type="STRING" id="470145.BACCOP_00066"/>
<gene>
    <name evidence="1" type="ORF">BACCOP_00066</name>
</gene>
<dbReference type="GeneID" id="79860780"/>
<comment type="caution">
    <text evidence="1">The sequence shown here is derived from an EMBL/GenBank/DDBJ whole genome shotgun (WGS) entry which is preliminary data.</text>
</comment>
<protein>
    <submittedName>
        <fullName evidence="1">Uncharacterized protein</fullName>
    </submittedName>
</protein>
<dbReference type="Proteomes" id="UP000003146">
    <property type="component" value="Unassembled WGS sequence"/>
</dbReference>
<dbReference type="eggNOG" id="ENOG5030XFD">
    <property type="taxonomic scope" value="Bacteria"/>
</dbReference>
<dbReference type="AlphaFoldDB" id="B3JDX8"/>